<keyword evidence="7" id="KW-0223">Dioxygenase</keyword>
<protein>
    <submittedName>
        <fullName evidence="7">4,5-DOPA dioxygenase extradiol</fullName>
    </submittedName>
</protein>
<dbReference type="SUPFAM" id="SSF53213">
    <property type="entry name" value="LigB-like"/>
    <property type="match status" value="1"/>
</dbReference>
<dbReference type="PIRSF" id="PIRSF006157">
    <property type="entry name" value="Doxgns_DODA"/>
    <property type="match status" value="1"/>
</dbReference>
<keyword evidence="3" id="KW-0479">Metal-binding</keyword>
<keyword evidence="4" id="KW-0862">Zinc</keyword>
<keyword evidence="5" id="KW-0560">Oxidoreductase</keyword>
<dbReference type="PANTHER" id="PTHR30096:SF0">
    <property type="entry name" value="4,5-DOPA DIOXYGENASE EXTRADIOL-LIKE PROTEIN"/>
    <property type="match status" value="1"/>
</dbReference>
<name>A0A562SNR6_9HYPH</name>
<evidence type="ECO:0000313" key="8">
    <source>
        <dbReference type="Proteomes" id="UP000320593"/>
    </source>
</evidence>
<evidence type="ECO:0000313" key="7">
    <source>
        <dbReference type="EMBL" id="TWI82892.1"/>
    </source>
</evidence>
<dbReference type="GO" id="GO:0008270">
    <property type="term" value="F:zinc ion binding"/>
    <property type="evidence" value="ECO:0007669"/>
    <property type="project" value="InterPro"/>
</dbReference>
<dbReference type="AlphaFoldDB" id="A0A562SNR6"/>
<dbReference type="GO" id="GO:0016702">
    <property type="term" value="F:oxidoreductase activity, acting on single donors with incorporation of molecular oxygen, incorporation of two atoms of oxygen"/>
    <property type="evidence" value="ECO:0007669"/>
    <property type="project" value="UniProtKB-ARBA"/>
</dbReference>
<evidence type="ECO:0000256" key="4">
    <source>
        <dbReference type="ARBA" id="ARBA00022833"/>
    </source>
</evidence>
<organism evidence="7 8">
    <name type="scientific">Roseibium hamelinense</name>
    <dbReference type="NCBI Taxonomy" id="150831"/>
    <lineage>
        <taxon>Bacteria</taxon>
        <taxon>Pseudomonadati</taxon>
        <taxon>Pseudomonadota</taxon>
        <taxon>Alphaproteobacteria</taxon>
        <taxon>Hyphomicrobiales</taxon>
        <taxon>Stappiaceae</taxon>
        <taxon>Roseibium</taxon>
    </lineage>
</organism>
<comment type="similarity">
    <text evidence="2">Belongs to the DODA-type extradiol aromatic ring-opening dioxygenase family.</text>
</comment>
<keyword evidence="8" id="KW-1185">Reference proteome</keyword>
<gene>
    <name evidence="7" type="ORF">JM93_03407</name>
</gene>
<feature type="domain" description="Extradiol ring-cleavage dioxygenase class III enzyme subunit B" evidence="6">
    <location>
        <begin position="44"/>
        <end position="268"/>
    </location>
</feature>
<reference evidence="7 8" key="1">
    <citation type="submission" date="2019-07" db="EMBL/GenBank/DDBJ databases">
        <title>Genomic Encyclopedia of Archaeal and Bacterial Type Strains, Phase II (KMG-II): from individual species to whole genera.</title>
        <authorList>
            <person name="Goeker M."/>
        </authorList>
    </citation>
    <scope>NUCLEOTIDE SEQUENCE [LARGE SCALE GENOMIC DNA]</scope>
    <source>
        <strain evidence="7 8">ATCC BAA-252</strain>
    </source>
</reference>
<evidence type="ECO:0000256" key="3">
    <source>
        <dbReference type="ARBA" id="ARBA00022723"/>
    </source>
</evidence>
<dbReference type="CDD" id="cd07363">
    <property type="entry name" value="45_DOPA_Dioxygenase"/>
    <property type="match status" value="1"/>
</dbReference>
<comment type="cofactor">
    <cofactor evidence="1">
        <name>Zn(2+)</name>
        <dbReference type="ChEBI" id="CHEBI:29105"/>
    </cofactor>
</comment>
<evidence type="ECO:0000256" key="2">
    <source>
        <dbReference type="ARBA" id="ARBA00007581"/>
    </source>
</evidence>
<evidence type="ECO:0000259" key="6">
    <source>
        <dbReference type="Pfam" id="PF02900"/>
    </source>
</evidence>
<dbReference type="EMBL" id="VLLF01000008">
    <property type="protein sequence ID" value="TWI82892.1"/>
    <property type="molecule type" value="Genomic_DNA"/>
</dbReference>
<dbReference type="Gene3D" id="3.40.830.10">
    <property type="entry name" value="LigB-like"/>
    <property type="match status" value="1"/>
</dbReference>
<dbReference type="GO" id="GO:0008198">
    <property type="term" value="F:ferrous iron binding"/>
    <property type="evidence" value="ECO:0007669"/>
    <property type="project" value="InterPro"/>
</dbReference>
<sequence length="277" mass="30044">MGVAANLSKEPVVTSATKSLDPLFLAHGAPTLAIRDIPAHRFLRELGPKSVAPRGIVILSPHWETAGQKISAPGPLKTIHDFRGFSQELHNIQYDAVAEQSLVDAVAKQLNEAGIAFEEDASWGLDHGAWVPLSLTFPAPEVPIVALSLPHDSTPRSIQALGKALHPLGNQGILLIGSGSTTHNLSEIKPEGTPPPDWVLEFDAWLDEKMALGKIYAFDDMETAPHFRRAHPTEEHLLPVFFAMGAGGDHATPRLLHRSYDHGTLSMSYYRFSAGVN</sequence>
<dbReference type="Pfam" id="PF02900">
    <property type="entry name" value="LigB"/>
    <property type="match status" value="1"/>
</dbReference>
<proteinExistence type="inferred from homology"/>
<dbReference type="InterPro" id="IPR014436">
    <property type="entry name" value="Extradiol_dOase_DODA"/>
</dbReference>
<evidence type="ECO:0000256" key="1">
    <source>
        <dbReference type="ARBA" id="ARBA00001947"/>
    </source>
</evidence>
<dbReference type="InterPro" id="IPR004183">
    <property type="entry name" value="Xdiol_dOase_suB"/>
</dbReference>
<evidence type="ECO:0000256" key="5">
    <source>
        <dbReference type="ARBA" id="ARBA00023002"/>
    </source>
</evidence>
<dbReference type="OrthoDB" id="9790889at2"/>
<dbReference type="Proteomes" id="UP000320593">
    <property type="component" value="Unassembled WGS sequence"/>
</dbReference>
<comment type="caution">
    <text evidence="7">The sequence shown here is derived from an EMBL/GenBank/DDBJ whole genome shotgun (WGS) entry which is preliminary data.</text>
</comment>
<accession>A0A562SNR6</accession>
<dbReference type="PANTHER" id="PTHR30096">
    <property type="entry name" value="4,5-DOPA DIOXYGENASE EXTRADIOL-LIKE PROTEIN"/>
    <property type="match status" value="1"/>
</dbReference>